<keyword evidence="2" id="KW-1185">Reference proteome</keyword>
<gene>
    <name evidence="1" type="ORF">HNR46_002975</name>
</gene>
<accession>A0A840V348</accession>
<reference evidence="1 2" key="1">
    <citation type="submission" date="2020-08" db="EMBL/GenBank/DDBJ databases">
        <title>Genomic Encyclopedia of Type Strains, Phase IV (KMG-IV): sequencing the most valuable type-strain genomes for metagenomic binning, comparative biology and taxonomic classification.</title>
        <authorList>
            <person name="Goeker M."/>
        </authorList>
    </citation>
    <scope>NUCLEOTIDE SEQUENCE [LARGE SCALE GENOMIC DNA]</scope>
    <source>
        <strain evidence="1 2">YC6886</strain>
    </source>
</reference>
<protein>
    <recommendedName>
        <fullName evidence="3">DUF2271 domain-containing protein</fullName>
    </recommendedName>
</protein>
<comment type="caution">
    <text evidence="1">The sequence shown here is derived from an EMBL/GenBank/DDBJ whole genome shotgun (WGS) entry which is preliminary data.</text>
</comment>
<dbReference type="RefSeq" id="WP_184020006.1">
    <property type="nucleotide sequence ID" value="NZ_JACHFD010000015.1"/>
</dbReference>
<evidence type="ECO:0000313" key="2">
    <source>
        <dbReference type="Proteomes" id="UP000557717"/>
    </source>
</evidence>
<sequence length="165" mass="18413">MKRLLLLLPAAAGAADLEISIEIPRLQVAEYHRPYVAAWIEKPDRSVAANLTVWYDTGMKDQEGEKWLKDLRQWWRKSGRKLDLPIDGLSSPTRPAGKHPVPLDTLELPALSEGQYTLVVEASREVGGREMVRIPFAWDGAQAVEQKSTGKSELGEVTFALRPTP</sequence>
<proteinExistence type="predicted"/>
<dbReference type="EMBL" id="JACHFD010000015">
    <property type="protein sequence ID" value="MBB5352727.1"/>
    <property type="molecule type" value="Genomic_DNA"/>
</dbReference>
<dbReference type="Proteomes" id="UP000557717">
    <property type="component" value="Unassembled WGS sequence"/>
</dbReference>
<dbReference type="PIRSF" id="PIRSF014995">
    <property type="entry name" value="UCP014995"/>
    <property type="match status" value="1"/>
</dbReference>
<dbReference type="AlphaFoldDB" id="A0A840V348"/>
<evidence type="ECO:0000313" key="1">
    <source>
        <dbReference type="EMBL" id="MBB5352727.1"/>
    </source>
</evidence>
<dbReference type="InterPro" id="IPR014469">
    <property type="entry name" value="DUF2271"/>
</dbReference>
<evidence type="ECO:0008006" key="3">
    <source>
        <dbReference type="Google" id="ProtNLM"/>
    </source>
</evidence>
<name>A0A840V348_9BACT</name>
<organism evidence="1 2">
    <name type="scientific">Haloferula luteola</name>
    <dbReference type="NCBI Taxonomy" id="595692"/>
    <lineage>
        <taxon>Bacteria</taxon>
        <taxon>Pseudomonadati</taxon>
        <taxon>Verrucomicrobiota</taxon>
        <taxon>Verrucomicrobiia</taxon>
        <taxon>Verrucomicrobiales</taxon>
        <taxon>Verrucomicrobiaceae</taxon>
        <taxon>Haloferula</taxon>
    </lineage>
</organism>
<dbReference type="Pfam" id="PF10029">
    <property type="entry name" value="DUF2271"/>
    <property type="match status" value="1"/>
</dbReference>